<sequence>MIKKASTIILALALTGFINLNSSMVVQAKPTENNPFATLDKARAERVSTAKGETKDGDILKGGISLKQRKLQEKKSLSTPGKRYVVKFSNNASLEKVFEIVSNYEYKLIGKSDQRVFMVKLEDLQGFKEKASGFIEFIEEDKKSKLQAIPSDPGYKYQWGLPAINMPKAWDISKGSESVFVAVIDSGIYREHPDFDGVDIRNGASVVSDGPCYDDTQGHGTSVTGIIGAQTNNGVGIAGVNWDVAIVPFGVAYYTGEIYDSDIAIAINLAADIGCKVINLSLGADSYSRMEDMAVQYALSKGSIVIAAAGNEGNSVYNYPASYNGVISVGSVKSNLSKSSFSTFNNKVDVVAPGEGILTTADWQYSDDGADYEYVDGTSFASPHVAGVAAIAASLDPSLTPAKFEKLIQSTSKDLGPTGYDNYYGYGLINTEKILNSLVHAAESDALKNAKAKVSHLTKSLKTNYLGIKNQAAWQSYIAQARELIKKIPSYERAQKEALTIEVDKDEALVNGLARINHVEKSIQPKSEGGYGNYLGIKNAEAWNEYLRLAKIDLDKVDKSIFKKQYDELIARMNKVALVVTDIEDKFKVEYDRVVNLYNEAKATRDLNKALDALKAAEELGTCDRSDQLEIDIKKLINDIQGNVEVEGDLEV</sequence>
<dbReference type="RefSeq" id="WP_048569623.1">
    <property type="nucleotide sequence ID" value="NZ_LFVU01000004.1"/>
</dbReference>
<feature type="chain" id="PRO_5005296634" evidence="7">
    <location>
        <begin position="29"/>
        <end position="652"/>
    </location>
</feature>
<dbReference type="OrthoDB" id="9798386at2"/>
<evidence type="ECO:0000256" key="3">
    <source>
        <dbReference type="ARBA" id="ARBA00022801"/>
    </source>
</evidence>
<keyword evidence="4 5" id="KW-0720">Serine protease</keyword>
<dbReference type="EMBL" id="LFVU01000004">
    <property type="protein sequence ID" value="KMT22893.1"/>
    <property type="molecule type" value="Genomic_DNA"/>
</dbReference>
<dbReference type="PROSITE" id="PS00136">
    <property type="entry name" value="SUBTILASE_ASP"/>
    <property type="match status" value="1"/>
</dbReference>
<name>A0A0J8DFD3_CLOCY</name>
<dbReference type="PROSITE" id="PS51892">
    <property type="entry name" value="SUBTILASE"/>
    <property type="match status" value="1"/>
</dbReference>
<evidence type="ECO:0000313" key="10">
    <source>
        <dbReference type="Proteomes" id="UP000036756"/>
    </source>
</evidence>
<dbReference type="PROSITE" id="PS00138">
    <property type="entry name" value="SUBTILASE_SER"/>
    <property type="match status" value="1"/>
</dbReference>
<dbReference type="GO" id="GO:0004252">
    <property type="term" value="F:serine-type endopeptidase activity"/>
    <property type="evidence" value="ECO:0007669"/>
    <property type="project" value="UniProtKB-UniRule"/>
</dbReference>
<dbReference type="Gene3D" id="3.40.50.200">
    <property type="entry name" value="Peptidase S8/S53 domain"/>
    <property type="match status" value="1"/>
</dbReference>
<evidence type="ECO:0000256" key="1">
    <source>
        <dbReference type="ARBA" id="ARBA00011073"/>
    </source>
</evidence>
<feature type="active site" description="Charge relay system" evidence="5">
    <location>
        <position position="185"/>
    </location>
</feature>
<dbReference type="InterPro" id="IPR023828">
    <property type="entry name" value="Peptidase_S8_Ser-AS"/>
</dbReference>
<dbReference type="PROSITE" id="PS00137">
    <property type="entry name" value="SUBTILASE_HIS"/>
    <property type="match status" value="1"/>
</dbReference>
<keyword evidence="7" id="KW-0732">Signal</keyword>
<proteinExistence type="inferred from homology"/>
<dbReference type="PRINTS" id="PR00723">
    <property type="entry name" value="SUBTILISIN"/>
</dbReference>
<dbReference type="PANTHER" id="PTHR43806:SF11">
    <property type="entry name" value="CEREVISIN-RELATED"/>
    <property type="match status" value="1"/>
</dbReference>
<feature type="active site" description="Charge relay system" evidence="5">
    <location>
        <position position="379"/>
    </location>
</feature>
<feature type="signal peptide" evidence="7">
    <location>
        <begin position="1"/>
        <end position="28"/>
    </location>
</feature>
<evidence type="ECO:0000256" key="4">
    <source>
        <dbReference type="ARBA" id="ARBA00022825"/>
    </source>
</evidence>
<evidence type="ECO:0000256" key="6">
    <source>
        <dbReference type="RuleBase" id="RU003355"/>
    </source>
</evidence>
<dbReference type="InterPro" id="IPR015500">
    <property type="entry name" value="Peptidase_S8_subtilisin-rel"/>
</dbReference>
<dbReference type="AlphaFoldDB" id="A0A0J8DFD3"/>
<evidence type="ECO:0000256" key="5">
    <source>
        <dbReference type="PROSITE-ProRule" id="PRU01240"/>
    </source>
</evidence>
<evidence type="ECO:0000259" key="8">
    <source>
        <dbReference type="Pfam" id="PF00082"/>
    </source>
</evidence>
<reference evidence="9 10" key="1">
    <citation type="submission" date="2015-06" db="EMBL/GenBank/DDBJ databases">
        <title>Draft genome sequence of the purine-degrading Clostridium cylindrosporum HC-1 (DSM 605).</title>
        <authorList>
            <person name="Poehlein A."/>
            <person name="Schiel-Bengelsdorf B."/>
            <person name="Bengelsdorf F."/>
            <person name="Daniel R."/>
            <person name="Duerre P."/>
        </authorList>
    </citation>
    <scope>NUCLEOTIDE SEQUENCE [LARGE SCALE GENOMIC DNA]</scope>
    <source>
        <strain evidence="9 10">DSM 605</strain>
    </source>
</reference>
<evidence type="ECO:0000256" key="7">
    <source>
        <dbReference type="SAM" id="SignalP"/>
    </source>
</evidence>
<gene>
    <name evidence="9" type="ORF">CLCY_5c01320</name>
</gene>
<protein>
    <submittedName>
        <fullName evidence="9">Subtilase family</fullName>
    </submittedName>
</protein>
<dbReference type="STRING" id="1121307.CLCY_5c01320"/>
<accession>A0A0J8DFD3</accession>
<dbReference type="SUPFAM" id="SSF52743">
    <property type="entry name" value="Subtilisin-like"/>
    <property type="match status" value="1"/>
</dbReference>
<dbReference type="PANTHER" id="PTHR43806">
    <property type="entry name" value="PEPTIDASE S8"/>
    <property type="match status" value="1"/>
</dbReference>
<feature type="domain" description="Peptidase S8/S53" evidence="8">
    <location>
        <begin position="178"/>
        <end position="427"/>
    </location>
</feature>
<evidence type="ECO:0000256" key="2">
    <source>
        <dbReference type="ARBA" id="ARBA00022670"/>
    </source>
</evidence>
<dbReference type="Pfam" id="PF00082">
    <property type="entry name" value="Peptidase_S8"/>
    <property type="match status" value="1"/>
</dbReference>
<feature type="active site" description="Charge relay system" evidence="5">
    <location>
        <position position="219"/>
    </location>
</feature>
<dbReference type="Proteomes" id="UP000036756">
    <property type="component" value="Unassembled WGS sequence"/>
</dbReference>
<dbReference type="InterPro" id="IPR023827">
    <property type="entry name" value="Peptidase_S8_Asp-AS"/>
</dbReference>
<evidence type="ECO:0000313" key="9">
    <source>
        <dbReference type="EMBL" id="KMT22893.1"/>
    </source>
</evidence>
<dbReference type="InterPro" id="IPR036852">
    <property type="entry name" value="Peptidase_S8/S53_dom_sf"/>
</dbReference>
<keyword evidence="10" id="KW-1185">Reference proteome</keyword>
<organism evidence="9 10">
    <name type="scientific">Clostridium cylindrosporum DSM 605</name>
    <dbReference type="NCBI Taxonomy" id="1121307"/>
    <lineage>
        <taxon>Bacteria</taxon>
        <taxon>Bacillati</taxon>
        <taxon>Bacillota</taxon>
        <taxon>Clostridia</taxon>
        <taxon>Eubacteriales</taxon>
        <taxon>Clostridiaceae</taxon>
        <taxon>Clostridium</taxon>
    </lineage>
</organism>
<dbReference type="GO" id="GO:0006508">
    <property type="term" value="P:proteolysis"/>
    <property type="evidence" value="ECO:0007669"/>
    <property type="project" value="UniProtKB-KW"/>
</dbReference>
<comment type="caution">
    <text evidence="9">The sequence shown here is derived from an EMBL/GenBank/DDBJ whole genome shotgun (WGS) entry which is preliminary data.</text>
</comment>
<keyword evidence="3 5" id="KW-0378">Hydrolase</keyword>
<dbReference type="PATRIC" id="fig|1121307.3.peg.2068"/>
<comment type="similarity">
    <text evidence="1 5 6">Belongs to the peptidase S8 family.</text>
</comment>
<dbReference type="InterPro" id="IPR022398">
    <property type="entry name" value="Peptidase_S8_His-AS"/>
</dbReference>
<dbReference type="InterPro" id="IPR050131">
    <property type="entry name" value="Peptidase_S8_subtilisin-like"/>
</dbReference>
<dbReference type="InterPro" id="IPR000209">
    <property type="entry name" value="Peptidase_S8/S53_dom"/>
</dbReference>
<keyword evidence="2 5" id="KW-0645">Protease</keyword>